<dbReference type="OrthoDB" id="7068905at2"/>
<gene>
    <name evidence="1" type="ORF">EKN56_15860</name>
</gene>
<dbReference type="Proteomes" id="UP000293154">
    <property type="component" value="Chromosome"/>
</dbReference>
<dbReference type="AlphaFoldDB" id="A0A411WNJ7"/>
<dbReference type="KEGG" id="prag:EKN56_15860"/>
<proteinExistence type="predicted"/>
<protein>
    <submittedName>
        <fullName evidence="1">Uncharacterized protein</fullName>
    </submittedName>
</protein>
<name>A0A411WNJ7_9GAMM</name>
<dbReference type="RefSeq" id="WP_130592679.1">
    <property type="nucleotide sequence ID" value="NZ_CP034752.1"/>
</dbReference>
<keyword evidence="2" id="KW-1185">Reference proteome</keyword>
<accession>A0A411WNJ7</accession>
<sequence length="102" mass="11786">MINFNLQKISEVNTGLIFEFASLTSNGNVNNQSSLYMTEDAFGLIEEFVYQRVNEYKNHGHWGSTPVNKQEWGLLKDDINHLIVTIRESFELGVSIKYSIWI</sequence>
<evidence type="ECO:0000313" key="1">
    <source>
        <dbReference type="EMBL" id="QBH97748.1"/>
    </source>
</evidence>
<reference evidence="1 2" key="1">
    <citation type="submission" date="2019-03" db="EMBL/GenBank/DDBJ databases">
        <title>Pragia sp. nov. isolated from the gut tract of Carduelis flavirostris.</title>
        <authorList>
            <person name="Ge Y."/>
        </authorList>
    </citation>
    <scope>NUCLEOTIDE SEQUENCE [LARGE SCALE GENOMIC DNA]</scope>
    <source>
        <strain evidence="1 2">CF-458</strain>
    </source>
</reference>
<organism evidence="1 2">
    <name type="scientific">Limnobaculum zhutongyuii</name>
    <dbReference type="NCBI Taxonomy" id="2498113"/>
    <lineage>
        <taxon>Bacteria</taxon>
        <taxon>Pseudomonadati</taxon>
        <taxon>Pseudomonadota</taxon>
        <taxon>Gammaproteobacteria</taxon>
        <taxon>Enterobacterales</taxon>
        <taxon>Budviciaceae</taxon>
        <taxon>Limnobaculum</taxon>
    </lineage>
</organism>
<evidence type="ECO:0000313" key="2">
    <source>
        <dbReference type="Proteomes" id="UP000293154"/>
    </source>
</evidence>
<dbReference type="EMBL" id="CP034752">
    <property type="protein sequence ID" value="QBH97748.1"/>
    <property type="molecule type" value="Genomic_DNA"/>
</dbReference>